<dbReference type="GO" id="GO:0061630">
    <property type="term" value="F:ubiquitin protein ligase activity"/>
    <property type="evidence" value="ECO:0007669"/>
    <property type="project" value="TreeGrafter"/>
</dbReference>
<feature type="compositionally biased region" description="Polar residues" evidence="5">
    <location>
        <begin position="1121"/>
        <end position="1140"/>
    </location>
</feature>
<feature type="region of interest" description="Disordered" evidence="5">
    <location>
        <begin position="2119"/>
        <end position="2262"/>
    </location>
</feature>
<dbReference type="PRINTS" id="PR01034">
    <property type="entry name" value="RIBOSOMALS12"/>
</dbReference>
<dbReference type="InterPro" id="IPR006032">
    <property type="entry name" value="Ribosomal_uS12"/>
</dbReference>
<feature type="transmembrane region" description="Helical" evidence="6">
    <location>
        <begin position="614"/>
        <end position="642"/>
    </location>
</feature>
<evidence type="ECO:0000313" key="9">
    <source>
        <dbReference type="Proteomes" id="UP001199106"/>
    </source>
</evidence>
<feature type="transmembrane region" description="Helical" evidence="6">
    <location>
        <begin position="574"/>
        <end position="593"/>
    </location>
</feature>
<dbReference type="InterPro" id="IPR005679">
    <property type="entry name" value="Ribosomal_uS12_bac"/>
</dbReference>
<dbReference type="GO" id="GO:0015935">
    <property type="term" value="C:small ribosomal subunit"/>
    <property type="evidence" value="ECO:0007669"/>
    <property type="project" value="InterPro"/>
</dbReference>
<evidence type="ECO:0000256" key="6">
    <source>
        <dbReference type="SAM" id="Phobius"/>
    </source>
</evidence>
<name>A0AAD4NU69_9PLEO</name>
<feature type="compositionally biased region" description="Polar residues" evidence="5">
    <location>
        <begin position="1765"/>
        <end position="1782"/>
    </location>
</feature>
<dbReference type="FunFam" id="2.40.50.140:FF:000099">
    <property type="entry name" value="Ribosomal protein S12, mitochondrial"/>
    <property type="match status" value="1"/>
</dbReference>
<feature type="region of interest" description="Disordered" evidence="5">
    <location>
        <begin position="964"/>
        <end position="988"/>
    </location>
</feature>
<feature type="compositionally biased region" description="Basic and acidic residues" evidence="5">
    <location>
        <begin position="2234"/>
        <end position="2243"/>
    </location>
</feature>
<dbReference type="PROSITE" id="PS50181">
    <property type="entry name" value="FBOX"/>
    <property type="match status" value="1"/>
</dbReference>
<feature type="transmembrane region" description="Helical" evidence="6">
    <location>
        <begin position="322"/>
        <end position="342"/>
    </location>
</feature>
<dbReference type="InterPro" id="IPR001810">
    <property type="entry name" value="F-box_dom"/>
</dbReference>
<dbReference type="CDD" id="cd03368">
    <property type="entry name" value="Ribosomal_S12"/>
    <property type="match status" value="1"/>
</dbReference>
<evidence type="ECO:0000256" key="4">
    <source>
        <dbReference type="SAM" id="Coils"/>
    </source>
</evidence>
<evidence type="ECO:0000256" key="2">
    <source>
        <dbReference type="ARBA" id="ARBA00022980"/>
    </source>
</evidence>
<feature type="compositionally biased region" description="Basic and acidic residues" evidence="5">
    <location>
        <begin position="972"/>
        <end position="988"/>
    </location>
</feature>
<dbReference type="Gene3D" id="2.130.10.10">
    <property type="entry name" value="YVTN repeat-like/Quinoprotein amine dehydrogenase"/>
    <property type="match status" value="1"/>
</dbReference>
<feature type="domain" description="F-box" evidence="7">
    <location>
        <begin position="1255"/>
        <end position="1301"/>
    </location>
</feature>
<organism evidence="8 9">
    <name type="scientific">Alternaria panax</name>
    <dbReference type="NCBI Taxonomy" id="48097"/>
    <lineage>
        <taxon>Eukaryota</taxon>
        <taxon>Fungi</taxon>
        <taxon>Dikarya</taxon>
        <taxon>Ascomycota</taxon>
        <taxon>Pezizomycotina</taxon>
        <taxon>Dothideomycetes</taxon>
        <taxon>Pleosporomycetidae</taxon>
        <taxon>Pleosporales</taxon>
        <taxon>Pleosporineae</taxon>
        <taxon>Pleosporaceae</taxon>
        <taxon>Alternaria</taxon>
        <taxon>Alternaria sect. Panax</taxon>
    </lineage>
</organism>
<dbReference type="PANTHER" id="PTHR22696:SF1">
    <property type="entry name" value="E3 UBIQUITIN-PROTEIN LIGASE RNF26"/>
    <property type="match status" value="1"/>
</dbReference>
<feature type="region of interest" description="Disordered" evidence="5">
    <location>
        <begin position="1079"/>
        <end position="1098"/>
    </location>
</feature>
<feature type="compositionally biased region" description="Polar residues" evidence="5">
    <location>
        <begin position="1079"/>
        <end position="1089"/>
    </location>
</feature>
<keyword evidence="4" id="KW-0175">Coiled coil</keyword>
<dbReference type="Gene3D" id="1.20.1280.50">
    <property type="match status" value="1"/>
</dbReference>
<comment type="caution">
    <text evidence="8">The sequence shown here is derived from an EMBL/GenBank/DDBJ whole genome shotgun (WGS) entry which is preliminary data.</text>
</comment>
<dbReference type="GO" id="GO:0016567">
    <property type="term" value="P:protein ubiquitination"/>
    <property type="evidence" value="ECO:0007669"/>
    <property type="project" value="TreeGrafter"/>
</dbReference>
<dbReference type="GO" id="GO:0003735">
    <property type="term" value="F:structural constituent of ribosome"/>
    <property type="evidence" value="ECO:0007669"/>
    <property type="project" value="InterPro"/>
</dbReference>
<dbReference type="SUPFAM" id="SSF50978">
    <property type="entry name" value="WD40 repeat-like"/>
    <property type="match status" value="1"/>
</dbReference>
<keyword evidence="6" id="KW-0472">Membrane</keyword>
<dbReference type="InterPro" id="IPR036047">
    <property type="entry name" value="F-box-like_dom_sf"/>
</dbReference>
<evidence type="ECO:0000256" key="3">
    <source>
        <dbReference type="ARBA" id="ARBA00023274"/>
    </source>
</evidence>
<feature type="coiled-coil region" evidence="4">
    <location>
        <begin position="2059"/>
        <end position="2086"/>
    </location>
</feature>
<dbReference type="GO" id="GO:0006511">
    <property type="term" value="P:ubiquitin-dependent protein catabolic process"/>
    <property type="evidence" value="ECO:0007669"/>
    <property type="project" value="TreeGrafter"/>
</dbReference>
<protein>
    <recommendedName>
        <fullName evidence="7">F-box domain-containing protein</fullName>
    </recommendedName>
</protein>
<feature type="region of interest" description="Disordered" evidence="5">
    <location>
        <begin position="771"/>
        <end position="797"/>
    </location>
</feature>
<dbReference type="SUPFAM" id="SSF81383">
    <property type="entry name" value="F-box domain"/>
    <property type="match status" value="1"/>
</dbReference>
<gene>
    <name evidence="8" type="ORF">G6011_04593</name>
</gene>
<dbReference type="Proteomes" id="UP001199106">
    <property type="component" value="Unassembled WGS sequence"/>
</dbReference>
<keyword evidence="6" id="KW-0812">Transmembrane</keyword>
<dbReference type="CDD" id="cd09917">
    <property type="entry name" value="F-box_SF"/>
    <property type="match status" value="1"/>
</dbReference>
<dbReference type="SUPFAM" id="SSF50249">
    <property type="entry name" value="Nucleic acid-binding proteins"/>
    <property type="match status" value="1"/>
</dbReference>
<feature type="region of interest" description="Disordered" evidence="5">
    <location>
        <begin position="1120"/>
        <end position="1241"/>
    </location>
</feature>
<comment type="similarity">
    <text evidence="1">Belongs to the universal ribosomal protein uS12 family.</text>
</comment>
<keyword evidence="2" id="KW-0689">Ribosomal protein</keyword>
<dbReference type="Gene3D" id="2.40.50.140">
    <property type="entry name" value="Nucleic acid-binding proteins"/>
    <property type="match status" value="1"/>
</dbReference>
<proteinExistence type="inferred from homology"/>
<feature type="compositionally biased region" description="Basic and acidic residues" evidence="5">
    <location>
        <begin position="1185"/>
        <end position="1195"/>
    </location>
</feature>
<dbReference type="GO" id="GO:0006412">
    <property type="term" value="P:translation"/>
    <property type="evidence" value="ECO:0007669"/>
    <property type="project" value="InterPro"/>
</dbReference>
<evidence type="ECO:0000313" key="8">
    <source>
        <dbReference type="EMBL" id="KAG9194558.1"/>
    </source>
</evidence>
<dbReference type="InterPro" id="IPR012340">
    <property type="entry name" value="NA-bd_OB-fold"/>
</dbReference>
<reference evidence="8" key="1">
    <citation type="submission" date="2021-07" db="EMBL/GenBank/DDBJ databases">
        <title>Genome Resource of American Ginseng Black Spot Pathogen Alternaria panax.</title>
        <authorList>
            <person name="Qiu C."/>
            <person name="Wang W."/>
            <person name="Liu Z."/>
        </authorList>
    </citation>
    <scope>NUCLEOTIDE SEQUENCE</scope>
    <source>
        <strain evidence="8">BNCC115425</strain>
    </source>
</reference>
<evidence type="ECO:0000259" key="7">
    <source>
        <dbReference type="PROSITE" id="PS50181"/>
    </source>
</evidence>
<dbReference type="PANTHER" id="PTHR22696">
    <property type="entry name" value="E3 UBIQUITIN-PROTEIN LIGASE RNF26"/>
    <property type="match status" value="1"/>
</dbReference>
<feature type="transmembrane region" description="Helical" evidence="6">
    <location>
        <begin position="362"/>
        <end position="378"/>
    </location>
</feature>
<keyword evidence="3" id="KW-0687">Ribonucleoprotein</keyword>
<feature type="transmembrane region" description="Helical" evidence="6">
    <location>
        <begin position="546"/>
        <end position="568"/>
    </location>
</feature>
<evidence type="ECO:0000256" key="1">
    <source>
        <dbReference type="ARBA" id="ARBA00005657"/>
    </source>
</evidence>
<dbReference type="NCBIfam" id="TIGR00981">
    <property type="entry name" value="rpsL_bact"/>
    <property type="match status" value="1"/>
</dbReference>
<dbReference type="Pfam" id="PF00164">
    <property type="entry name" value="Ribosom_S12_S23"/>
    <property type="match status" value="1"/>
</dbReference>
<sequence length="2262" mass="249316">MSLTFLRRLARPSVLSAAPFASVRSTRPSITATAFQNITPAFAAGPTPASRANKCTLIQVLRQGRIAQKARKLRSPQLRDRPELKGVCLKVGTTKPKKPNSGERKIARVRLSTGKVITAYIPGEGHNVQQHSVVMVRGGRAQDCPGVKYHLVRGALDLGGVGSRITSRSKEQNVLYAFRLQPTRSGRAIPTLHTTNLRTKLSSIFEHLHDARHNCRCGSLVILGYPQSSAMETPGAPANATSFLPSPADLLMALPRLFSKASSLGDMMRSGGSVIAEPTANLTNSTMTTPTPGFVRESIVAAASSAATLEGDMTVWQALRNVAAWFSYITSKWAIATFAIAIILNRTHFYGNSRVPLSFDRLYLRFALYIMPLVLFLYQTQGILRAIRCQTSPGWSDMQYGADGRQLDTDFGGEGGYLWQAASAMLFWETTEHSCRAANMLPVDPSTTRSSGSLALLWPMFVTLGFGQFVDTLACALQGRRPIQEVGMTIFEHSLAFAEAEAVVTKPLAVDSTRFFKPKSVFTPDGTSLMIPRSKLSRMANVPPEVLLISVISSVSHFISNLLAIAGVRSKWRLVTTTMCGLAYMSAFAWSCIRLTRMVADPDHHVGILRFPTVCIIGFIPHLLILVGIAVCALIYLLAFFATVLSPPAGHTEHLSLTERFTLAYGNLHANIHLSSITPLTINWHEDFYTTILKVGYVILTSASEAVFLNEGTRVNVHAMTWLEKQRLQELLARRRKTREMITSIPAELRNDTFAQGIEVVDELSDFRTDTSSSGYAKERKTRGVAPELSNTMGQNDPTLQQHSRYLQTYQFFFRISKLIMLSLARITDWALTKMRVSYRPRWLRRTVGLIDDDDKLYASAAGTGRYQNQTTSSKEPWLTMDDRTRVRQNRELDVESFAKERLRQSGFYSGPDAEDSEDRLDDYLYSWWRNGSLWNEVDNSRDYVVAQDDDTTSVVSYATMTDNDEWSDMDDGQRTPTRDTYQRSREETPLADDAMDFSRLSQLLNPKTREDREEAKLLSRHLQSSNIMTRSQYRKAIEREEAKILTTSRYKMGDGVNMSPEEEEQLLEDLILSRRSATVPQGASNAGSWDTGAEGMGSEGPQCVVCQTSPRIVLKLGRLPSSTNPSHNFMQPEPTNVSQHVFHPQTFPDTATASQHGQHRSDDLQDSLQPHSGVLRGEPGPPDRLVRDATRSDEGNGIVDSVEPDGLKRVASPSPPPRDRITEYENALKTSPRKPADGPLFEIIKSNKKPSDKNSPITKLPNEVLIHAIAHLSPNDLAAVSLVSRRFHDVVTTPHAWQVAFGRYFPGPHSLEDAAFRSALEDNASVVRSEKRRFTRLTALASWRSEYILRTRLLRSLVRGKPVQIPSAPSRAAQMQTVTPMITYDAKTYTIINHLQATFGSGLNKKIPRFIHGADDIGMVTSSDPTSGKVDPWGLSDPHFYGQFSERFPGVAEWGLGSGEVVGRPNVMDISQPYGMIYGQGCPEGSCYYRSLEEMRGRFIAEPSDFTIPEAGIPKLGIDGGAICSVWIAKSSTIPTLSEGLIGMMMGSAAGVVSACSIGTDGLRSSRVQRGELTARWVLSPGVPIIAIAVDEQYSAKRYAQNRIWAVVLNALGEIFYLTKFPTRSQAPKGDIEQYPEYLGWLTGRSVYWNLVEPSRRTARPDPYSDADVDGSYSPRTSWDGMCLSKDQIVAETREIQQFIRKQPKHFRKTCLRWDMRRRLEVDFAGDDGNHAGEAVVVFECGLEEGVIADVKRFTRCKTDQEKGTTASSRVLTPQSAQSASLFGGPGTATLGSGRTSRKRSSSYMSATSSPERASLFEEWRCSKLTFGGFKSTQLTTTTLDVSTFATLTLSEDPALGFSTSSTASSPYASPMSVASQPASPSDIPGQRARFLAAGTKSGVVLLWDIRAPTSRSSEYTNNIEPVRIIYTDSPEISCLAVTSLYLVAGGNDGLVQAWDPLASSMAPITTLHSRHASRARRQLVQAQASVQGVGINMFAAGAVCLDPDPTVLRGAVSLGNQLRFWSYSSSAADQYRSSKRRLRRAERGSNNTAERFAGTGRVNLKNYIANEQSELERDRQERHKQAERLAGRFGTELLSEDEALAYAAMLSQETMEAEELRRIERESSALSSGPVTPEPSIRAQPSSPATKDDEELDADIAEAIRLSLNESSGAGMYEPASTPPSAFDIPIKYAKNKKSLPSRSQGGTPRKGKATAGSSNESEMSDLEFAMQLSLAEEHSRKDAEDAFPPLSPAAGSKGKGRMW</sequence>
<dbReference type="InterPro" id="IPR036322">
    <property type="entry name" value="WD40_repeat_dom_sf"/>
</dbReference>
<dbReference type="InterPro" id="IPR015943">
    <property type="entry name" value="WD40/YVTN_repeat-like_dom_sf"/>
</dbReference>
<keyword evidence="6" id="KW-1133">Transmembrane helix</keyword>
<dbReference type="Pfam" id="PF12937">
    <property type="entry name" value="F-box-like"/>
    <property type="match status" value="1"/>
</dbReference>
<keyword evidence="9" id="KW-1185">Reference proteome</keyword>
<evidence type="ECO:0000256" key="5">
    <source>
        <dbReference type="SAM" id="MobiDB-lite"/>
    </source>
</evidence>
<feature type="compositionally biased region" description="Polar residues" evidence="5">
    <location>
        <begin position="1148"/>
        <end position="1157"/>
    </location>
</feature>
<dbReference type="EMBL" id="JAANER010000002">
    <property type="protein sequence ID" value="KAG9194558.1"/>
    <property type="molecule type" value="Genomic_DNA"/>
</dbReference>
<accession>A0AAD4NU69</accession>
<feature type="region of interest" description="Disordered" evidence="5">
    <location>
        <begin position="1764"/>
        <end position="1809"/>
    </location>
</feature>